<reference evidence="3" key="1">
    <citation type="journal article" date="2020" name="mSystems">
        <title>Genome- and Community-Level Interaction Insights into Carbon Utilization and Element Cycling Functions of Hydrothermarchaeota in Hydrothermal Sediment.</title>
        <authorList>
            <person name="Zhou Z."/>
            <person name="Liu Y."/>
            <person name="Xu W."/>
            <person name="Pan J."/>
            <person name="Luo Z.H."/>
            <person name="Li M."/>
        </authorList>
    </citation>
    <scope>NUCLEOTIDE SEQUENCE [LARGE SCALE GENOMIC DNA]</scope>
    <source>
        <strain evidence="3">HyVt-346</strain>
    </source>
</reference>
<dbReference type="Gene3D" id="3.40.1350.10">
    <property type="match status" value="1"/>
</dbReference>
<proteinExistence type="inferred from homology"/>
<dbReference type="Pfam" id="PF02021">
    <property type="entry name" value="UPF0102"/>
    <property type="match status" value="1"/>
</dbReference>
<dbReference type="NCBIfam" id="NF009150">
    <property type="entry name" value="PRK12497.1-3"/>
    <property type="match status" value="1"/>
</dbReference>
<evidence type="ECO:0000256" key="1">
    <source>
        <dbReference type="ARBA" id="ARBA00006738"/>
    </source>
</evidence>
<organism evidence="3">
    <name type="scientific">Pseudoalteromonas prydzensis</name>
    <dbReference type="NCBI Taxonomy" id="182141"/>
    <lineage>
        <taxon>Bacteria</taxon>
        <taxon>Pseudomonadati</taxon>
        <taxon>Pseudomonadota</taxon>
        <taxon>Gammaproteobacteria</taxon>
        <taxon>Alteromonadales</taxon>
        <taxon>Pseudoalteromonadaceae</taxon>
        <taxon>Pseudoalteromonas</taxon>
    </lineage>
</organism>
<dbReference type="SUPFAM" id="SSF52980">
    <property type="entry name" value="Restriction endonuclease-like"/>
    <property type="match status" value="1"/>
</dbReference>
<dbReference type="AlphaFoldDB" id="A0A7V1CVR0"/>
<dbReference type="HAMAP" id="MF_00048">
    <property type="entry name" value="UPF0102"/>
    <property type="match status" value="1"/>
</dbReference>
<evidence type="ECO:0000256" key="2">
    <source>
        <dbReference type="HAMAP-Rule" id="MF_00048"/>
    </source>
</evidence>
<dbReference type="NCBIfam" id="TIGR00252">
    <property type="entry name" value="YraN family protein"/>
    <property type="match status" value="1"/>
</dbReference>
<dbReference type="InterPro" id="IPR011335">
    <property type="entry name" value="Restrct_endonuc-II-like"/>
</dbReference>
<dbReference type="PANTHER" id="PTHR34039:SF1">
    <property type="entry name" value="UPF0102 PROTEIN YRAN"/>
    <property type="match status" value="1"/>
</dbReference>
<dbReference type="EMBL" id="DRGM01000018">
    <property type="protein sequence ID" value="HEA15104.1"/>
    <property type="molecule type" value="Genomic_DNA"/>
</dbReference>
<dbReference type="Proteomes" id="UP000886188">
    <property type="component" value="Unassembled WGS sequence"/>
</dbReference>
<comment type="similarity">
    <text evidence="1 2">Belongs to the UPF0102 family.</text>
</comment>
<name>A0A7V1CVR0_9GAMM</name>
<dbReference type="InterPro" id="IPR011856">
    <property type="entry name" value="tRNA_endonuc-like_dom_sf"/>
</dbReference>
<dbReference type="GO" id="GO:0003676">
    <property type="term" value="F:nucleic acid binding"/>
    <property type="evidence" value="ECO:0007669"/>
    <property type="project" value="InterPro"/>
</dbReference>
<gene>
    <name evidence="3" type="ORF">ENH88_01355</name>
</gene>
<protein>
    <recommendedName>
        <fullName evidence="2">UPF0102 protein ENH88_01355</fullName>
    </recommendedName>
</protein>
<sequence>MSWFKQLWQNSREKGQYYELEAQKYLVTQGLLPIERNYNCPYGELDVIMRDGNTLVFVEVKFRSSHVKGGALHALGKQKQARLKRSIYHYLATKKLSDQAIRIDFVAITGEASQQLNWIKNVF</sequence>
<dbReference type="RefSeq" id="WP_304178680.1">
    <property type="nucleotide sequence ID" value="NZ_DRGM01000018.1"/>
</dbReference>
<dbReference type="InterPro" id="IPR003509">
    <property type="entry name" value="UPF0102_YraN-like"/>
</dbReference>
<evidence type="ECO:0000313" key="3">
    <source>
        <dbReference type="EMBL" id="HEA15104.1"/>
    </source>
</evidence>
<accession>A0A7V1CVR0</accession>
<comment type="caution">
    <text evidence="3">The sequence shown here is derived from an EMBL/GenBank/DDBJ whole genome shotgun (WGS) entry which is preliminary data.</text>
</comment>
<dbReference type="PANTHER" id="PTHR34039">
    <property type="entry name" value="UPF0102 PROTEIN YRAN"/>
    <property type="match status" value="1"/>
</dbReference>